<sequence length="129" mass="14319">MDQTEVIYNGACPICAREIAGYRRLSEAGGLPIRYTDLNAADLARLSLSAEDAARRLHVVQEGRLIAGFPAFLALWSSMPRMRWLARLLGLPGLRTVIGAAYERIAAPLLYALHRRRRNRALHKARPGG</sequence>
<protein>
    <submittedName>
        <fullName evidence="1">Putative DCC family thiol-disulfide oxidoreductase YuxK</fullName>
    </submittedName>
</protein>
<dbReference type="RefSeq" id="WP_132695925.1">
    <property type="nucleotide sequence ID" value="NZ_SLVM01000019.1"/>
</dbReference>
<accession>A0A4R1YR75</accession>
<proteinExistence type="predicted"/>
<dbReference type="EMBL" id="SLVM01000019">
    <property type="protein sequence ID" value="TCM80985.1"/>
    <property type="molecule type" value="Genomic_DNA"/>
</dbReference>
<evidence type="ECO:0000313" key="2">
    <source>
        <dbReference type="Proteomes" id="UP000295277"/>
    </source>
</evidence>
<comment type="caution">
    <text evidence="1">The sequence shown here is derived from an EMBL/GenBank/DDBJ whole genome shotgun (WGS) entry which is preliminary data.</text>
</comment>
<dbReference type="Proteomes" id="UP000295277">
    <property type="component" value="Unassembled WGS sequence"/>
</dbReference>
<reference evidence="1 2" key="1">
    <citation type="submission" date="2019-03" db="EMBL/GenBank/DDBJ databases">
        <title>Genomic Encyclopedia of Type Strains, Phase IV (KMG-IV): sequencing the most valuable type-strain genomes for metagenomic binning, comparative biology and taxonomic classification.</title>
        <authorList>
            <person name="Goeker M."/>
        </authorList>
    </citation>
    <scope>NUCLEOTIDE SEQUENCE [LARGE SCALE GENOMIC DNA]</scope>
    <source>
        <strain evidence="1 2">DSM 21153</strain>
    </source>
</reference>
<dbReference type="AlphaFoldDB" id="A0A4R1YR75"/>
<evidence type="ECO:0000313" key="1">
    <source>
        <dbReference type="EMBL" id="TCM80985.1"/>
    </source>
</evidence>
<name>A0A4R1YR75_9RHOB</name>
<keyword evidence="2" id="KW-1185">Reference proteome</keyword>
<organism evidence="1 2">
    <name type="scientific">Rhodovulum steppense</name>
    <dbReference type="NCBI Taxonomy" id="540251"/>
    <lineage>
        <taxon>Bacteria</taxon>
        <taxon>Pseudomonadati</taxon>
        <taxon>Pseudomonadota</taxon>
        <taxon>Alphaproteobacteria</taxon>
        <taxon>Rhodobacterales</taxon>
        <taxon>Paracoccaceae</taxon>
        <taxon>Rhodovulum</taxon>
    </lineage>
</organism>
<dbReference type="InterPro" id="IPR007263">
    <property type="entry name" value="DCC1-like"/>
</dbReference>
<dbReference type="Pfam" id="PF04134">
    <property type="entry name" value="DCC1-like"/>
    <property type="match status" value="1"/>
</dbReference>
<gene>
    <name evidence="1" type="ORF">EV216_11927</name>
</gene>
<dbReference type="GO" id="GO:0015035">
    <property type="term" value="F:protein-disulfide reductase activity"/>
    <property type="evidence" value="ECO:0007669"/>
    <property type="project" value="InterPro"/>
</dbReference>
<dbReference type="OrthoDB" id="9801773at2"/>